<reference evidence="3 4" key="1">
    <citation type="submission" date="2023-07" db="EMBL/GenBank/DDBJ databases">
        <title>Genomic Encyclopedia of Type Strains, Phase IV (KMG-IV): sequencing the most valuable type-strain genomes for metagenomic binning, comparative biology and taxonomic classification.</title>
        <authorList>
            <person name="Goeker M."/>
        </authorList>
    </citation>
    <scope>NUCLEOTIDE SEQUENCE [LARGE SCALE GENOMIC DNA]</scope>
    <source>
        <strain evidence="3 4">DSM 29005</strain>
    </source>
</reference>
<dbReference type="InterPro" id="IPR036721">
    <property type="entry name" value="RCK_C_sf"/>
</dbReference>
<protein>
    <submittedName>
        <fullName evidence="3">Trk system potassium uptake protein TrkA</fullName>
    </submittedName>
</protein>
<name>A0ABT9ZCB9_9BACI</name>
<dbReference type="PANTHER" id="PTHR43833">
    <property type="entry name" value="POTASSIUM CHANNEL PROTEIN 2-RELATED-RELATED"/>
    <property type="match status" value="1"/>
</dbReference>
<accession>A0ABT9ZCB9</accession>
<evidence type="ECO:0000313" key="3">
    <source>
        <dbReference type="EMBL" id="MDQ0229665.1"/>
    </source>
</evidence>
<dbReference type="Gene3D" id="3.40.50.720">
    <property type="entry name" value="NAD(P)-binding Rossmann-like Domain"/>
    <property type="match status" value="1"/>
</dbReference>
<evidence type="ECO:0000259" key="2">
    <source>
        <dbReference type="PROSITE" id="PS51202"/>
    </source>
</evidence>
<dbReference type="InterPro" id="IPR006037">
    <property type="entry name" value="RCK_C"/>
</dbReference>
<dbReference type="Gene3D" id="3.30.70.1450">
    <property type="entry name" value="Regulator of K+ conductance, C-terminal domain"/>
    <property type="match status" value="1"/>
</dbReference>
<keyword evidence="4" id="KW-1185">Reference proteome</keyword>
<dbReference type="PROSITE" id="PS51202">
    <property type="entry name" value="RCK_C"/>
    <property type="match status" value="1"/>
</dbReference>
<dbReference type="EMBL" id="JAUSUD010000003">
    <property type="protein sequence ID" value="MDQ0229665.1"/>
    <property type="molecule type" value="Genomic_DNA"/>
</dbReference>
<dbReference type="InterPro" id="IPR036291">
    <property type="entry name" value="NAD(P)-bd_dom_sf"/>
</dbReference>
<feature type="domain" description="RCK C-terminal" evidence="2">
    <location>
        <begin position="136"/>
        <end position="219"/>
    </location>
</feature>
<dbReference type="PROSITE" id="PS51201">
    <property type="entry name" value="RCK_N"/>
    <property type="match status" value="1"/>
</dbReference>
<sequence>MNKKQFAVFGLGRFGGSLVKEFHELGIEVLAIDKSHEKIQQYAPYATHAVKANAVDENALKQFGVRNVDHAFVSFGDDLEASILTSLLLKELGVPKVWAKAQNDYHHKVLEKIGVDRVIHPERDMAKRISHHIISEKMVDYIELSKDYSLVEVVATKKLCNKTLSDLNIATKYGCNIVGIQRGEDICVSPSVDEKIALGDVLLIIGKNQDIIHFEEAGM</sequence>
<comment type="caution">
    <text evidence="3">The sequence shown here is derived from an EMBL/GenBank/DDBJ whole genome shotgun (WGS) entry which is preliminary data.</text>
</comment>
<proteinExistence type="predicted"/>
<organism evidence="3 4">
    <name type="scientific">Metabacillus malikii</name>
    <dbReference type="NCBI Taxonomy" id="1504265"/>
    <lineage>
        <taxon>Bacteria</taxon>
        <taxon>Bacillati</taxon>
        <taxon>Bacillota</taxon>
        <taxon>Bacilli</taxon>
        <taxon>Bacillales</taxon>
        <taxon>Bacillaceae</taxon>
        <taxon>Metabacillus</taxon>
    </lineage>
</organism>
<dbReference type="Pfam" id="PF02254">
    <property type="entry name" value="TrkA_N"/>
    <property type="match status" value="1"/>
</dbReference>
<dbReference type="Pfam" id="PF02080">
    <property type="entry name" value="TrkA_C"/>
    <property type="match status" value="1"/>
</dbReference>
<evidence type="ECO:0000313" key="4">
    <source>
        <dbReference type="Proteomes" id="UP001234495"/>
    </source>
</evidence>
<dbReference type="Proteomes" id="UP001234495">
    <property type="component" value="Unassembled WGS sequence"/>
</dbReference>
<dbReference type="InterPro" id="IPR050721">
    <property type="entry name" value="Trk_Ktr_HKT_K-transport"/>
</dbReference>
<dbReference type="SUPFAM" id="SSF51735">
    <property type="entry name" value="NAD(P)-binding Rossmann-fold domains"/>
    <property type="match status" value="1"/>
</dbReference>
<evidence type="ECO:0000259" key="1">
    <source>
        <dbReference type="PROSITE" id="PS51201"/>
    </source>
</evidence>
<gene>
    <name evidence="3" type="ORF">J2S19_000917</name>
</gene>
<dbReference type="InterPro" id="IPR003148">
    <property type="entry name" value="RCK_N"/>
</dbReference>
<dbReference type="RefSeq" id="WP_307337779.1">
    <property type="nucleotide sequence ID" value="NZ_JAUSUD010000003.1"/>
</dbReference>
<feature type="domain" description="RCK N-terminal" evidence="1">
    <location>
        <begin position="3"/>
        <end position="119"/>
    </location>
</feature>
<dbReference type="SUPFAM" id="SSF116726">
    <property type="entry name" value="TrkA C-terminal domain-like"/>
    <property type="match status" value="1"/>
</dbReference>
<dbReference type="PANTHER" id="PTHR43833:SF7">
    <property type="entry name" value="KTR SYSTEM POTASSIUM UPTAKE PROTEIN C"/>
    <property type="match status" value="1"/>
</dbReference>